<keyword evidence="1" id="KW-0285">Flavoprotein</keyword>
<dbReference type="InterPro" id="IPR001155">
    <property type="entry name" value="OxRdtase_FMN_N"/>
</dbReference>
<proteinExistence type="predicted"/>
<accession>A0A317E8E7</accession>
<name>A0A317E8E7_9PROT</name>
<dbReference type="EMBL" id="QGLE01000005">
    <property type="protein sequence ID" value="PWR22812.1"/>
    <property type="molecule type" value="Genomic_DNA"/>
</dbReference>
<dbReference type="SUPFAM" id="SSF51395">
    <property type="entry name" value="FMN-linked oxidoreductases"/>
    <property type="match status" value="1"/>
</dbReference>
<dbReference type="PANTHER" id="PTHR43656:SF2">
    <property type="entry name" value="BINDING OXIDOREDUCTASE, PUTATIVE (AFU_ORTHOLOGUE AFUA_2G08260)-RELATED"/>
    <property type="match status" value="1"/>
</dbReference>
<dbReference type="OrthoDB" id="9804454at2"/>
<evidence type="ECO:0000256" key="1">
    <source>
        <dbReference type="ARBA" id="ARBA00022630"/>
    </source>
</evidence>
<comment type="caution">
    <text evidence="4">The sequence shown here is derived from an EMBL/GenBank/DDBJ whole genome shotgun (WGS) entry which is preliminary data.</text>
</comment>
<reference evidence="4 5" key="1">
    <citation type="submission" date="2018-05" db="EMBL/GenBank/DDBJ databases">
        <title>Zavarzinia sp. HR-AS.</title>
        <authorList>
            <person name="Lee Y."/>
            <person name="Jeon C.O."/>
        </authorList>
    </citation>
    <scope>NUCLEOTIDE SEQUENCE [LARGE SCALE GENOMIC DNA]</scope>
    <source>
        <strain evidence="4 5">HR-AS</strain>
    </source>
</reference>
<dbReference type="RefSeq" id="WP_109905388.1">
    <property type="nucleotide sequence ID" value="NZ_QGLE01000005.1"/>
</dbReference>
<sequence length="438" mass="46435">MVDIAAPFTLACGQTLKNRLAKAAMTEGLADPRNRATPALCELYRRFAEGGCGLLITGNMQVHPDNLERPGNVVVAPGMDEAAKAALAAMARAGTANGTRLWAQISHAGRQTPIAVNKTPQAPSAIPLPLPGKQFGTPRAMTDGEIVDVISRFGFAAATLKEAGFDGVQVHGAHGYLISQFLSPRSNQRTDRWGGSLENRARLLLEVVRAVRAAAGPGFGVGVKLNSADFMKGGFGDEEATTVARWLEAEGIDLLEVSGGTYERPMMMGNEDMSTDAGAKQARRASTVAREAYFLDYAKTMRAAVKTPLMVTGGFRSRAAMDEALAAGACDVIGLARPLCLKPDAPAALLSGRLARLDDWENRLRLGPGRLLGPASPLKIIQMLNGFGPLGWFANHLKTLGQGGTPSPELGIFGAFLRYQMGEMRAAKAMHAARKSQA</sequence>
<dbReference type="Gene3D" id="3.20.20.70">
    <property type="entry name" value="Aldolase class I"/>
    <property type="match status" value="1"/>
</dbReference>
<gene>
    <name evidence="4" type="ORF">DKG74_10310</name>
</gene>
<dbReference type="InterPro" id="IPR051799">
    <property type="entry name" value="NADH_flavin_oxidoreductase"/>
</dbReference>
<evidence type="ECO:0000313" key="5">
    <source>
        <dbReference type="Proteomes" id="UP000245461"/>
    </source>
</evidence>
<dbReference type="Pfam" id="PF00724">
    <property type="entry name" value="Oxidored_FMN"/>
    <property type="match status" value="1"/>
</dbReference>
<keyword evidence="5" id="KW-1185">Reference proteome</keyword>
<dbReference type="GO" id="GO:0016491">
    <property type="term" value="F:oxidoreductase activity"/>
    <property type="evidence" value="ECO:0007669"/>
    <property type="project" value="UniProtKB-KW"/>
</dbReference>
<dbReference type="AlphaFoldDB" id="A0A317E8E7"/>
<evidence type="ECO:0000256" key="2">
    <source>
        <dbReference type="ARBA" id="ARBA00023002"/>
    </source>
</evidence>
<feature type="domain" description="NADH:flavin oxidoreductase/NADH oxidase N-terminal" evidence="3">
    <location>
        <begin position="6"/>
        <end position="351"/>
    </location>
</feature>
<dbReference type="Proteomes" id="UP000245461">
    <property type="component" value="Unassembled WGS sequence"/>
</dbReference>
<dbReference type="GO" id="GO:0010181">
    <property type="term" value="F:FMN binding"/>
    <property type="evidence" value="ECO:0007669"/>
    <property type="project" value="InterPro"/>
</dbReference>
<dbReference type="CDD" id="cd04733">
    <property type="entry name" value="OYE_like_2_FMN"/>
    <property type="match status" value="1"/>
</dbReference>
<evidence type="ECO:0000313" key="4">
    <source>
        <dbReference type="EMBL" id="PWR22812.1"/>
    </source>
</evidence>
<dbReference type="PANTHER" id="PTHR43656">
    <property type="entry name" value="BINDING OXIDOREDUCTASE, PUTATIVE (AFU_ORTHOLOGUE AFUA_2G08260)-RELATED"/>
    <property type="match status" value="1"/>
</dbReference>
<dbReference type="InterPro" id="IPR013785">
    <property type="entry name" value="Aldolase_TIM"/>
</dbReference>
<organism evidence="4 5">
    <name type="scientific">Zavarzinia aquatilis</name>
    <dbReference type="NCBI Taxonomy" id="2211142"/>
    <lineage>
        <taxon>Bacteria</taxon>
        <taxon>Pseudomonadati</taxon>
        <taxon>Pseudomonadota</taxon>
        <taxon>Alphaproteobacteria</taxon>
        <taxon>Rhodospirillales</taxon>
        <taxon>Zavarziniaceae</taxon>
        <taxon>Zavarzinia</taxon>
    </lineage>
</organism>
<keyword evidence="2" id="KW-0560">Oxidoreductase</keyword>
<evidence type="ECO:0000259" key="3">
    <source>
        <dbReference type="Pfam" id="PF00724"/>
    </source>
</evidence>
<protein>
    <submittedName>
        <fullName evidence="4">NADH:flavin oxidoreductase</fullName>
    </submittedName>
</protein>